<organism evidence="7 8">
    <name type="scientific">Clostridium estertheticum</name>
    <dbReference type="NCBI Taxonomy" id="238834"/>
    <lineage>
        <taxon>Bacteria</taxon>
        <taxon>Bacillati</taxon>
        <taxon>Bacillota</taxon>
        <taxon>Clostridia</taxon>
        <taxon>Eubacteriales</taxon>
        <taxon>Clostridiaceae</taxon>
        <taxon>Clostridium</taxon>
    </lineage>
</organism>
<evidence type="ECO:0000256" key="4">
    <source>
        <dbReference type="ARBA" id="ARBA00023136"/>
    </source>
</evidence>
<evidence type="ECO:0000256" key="1">
    <source>
        <dbReference type="ARBA" id="ARBA00004141"/>
    </source>
</evidence>
<feature type="transmembrane region" description="Helical" evidence="5">
    <location>
        <begin position="21"/>
        <end position="42"/>
    </location>
</feature>
<comment type="caution">
    <text evidence="7">The sequence shown here is derived from an EMBL/GenBank/DDBJ whole genome shotgun (WGS) entry which is preliminary data.</text>
</comment>
<feature type="transmembrane region" description="Helical" evidence="5">
    <location>
        <begin position="312"/>
        <end position="331"/>
    </location>
</feature>
<protein>
    <submittedName>
        <fullName evidence="7">ABC transporter permease</fullName>
    </submittedName>
</protein>
<comment type="subcellular location">
    <subcellularLocation>
        <location evidence="1">Membrane</location>
        <topology evidence="1">Multi-pass membrane protein</topology>
    </subcellularLocation>
</comment>
<dbReference type="EMBL" id="SPSF01000056">
    <property type="protein sequence ID" value="MPQ64826.1"/>
    <property type="molecule type" value="Genomic_DNA"/>
</dbReference>
<keyword evidence="4 5" id="KW-0472">Membrane</keyword>
<feature type="transmembrane region" description="Helical" evidence="5">
    <location>
        <begin position="150"/>
        <end position="170"/>
    </location>
</feature>
<dbReference type="Proteomes" id="UP000342249">
    <property type="component" value="Unassembled WGS sequence"/>
</dbReference>
<keyword evidence="2 5" id="KW-0812">Transmembrane</keyword>
<dbReference type="AlphaFoldDB" id="A0A5N7J7V9"/>
<feature type="transmembrane region" description="Helical" evidence="5">
    <location>
        <begin position="256"/>
        <end position="277"/>
    </location>
</feature>
<evidence type="ECO:0000313" key="7">
    <source>
        <dbReference type="EMBL" id="MPQ64826.1"/>
    </source>
</evidence>
<feature type="domain" description="ABC-2 type transporter transmembrane" evidence="6">
    <location>
        <begin position="149"/>
        <end position="297"/>
    </location>
</feature>
<name>A0A5N7J7V9_9CLOT</name>
<evidence type="ECO:0000256" key="2">
    <source>
        <dbReference type="ARBA" id="ARBA00022692"/>
    </source>
</evidence>
<dbReference type="GO" id="GO:0140359">
    <property type="term" value="F:ABC-type transporter activity"/>
    <property type="evidence" value="ECO:0007669"/>
    <property type="project" value="InterPro"/>
</dbReference>
<accession>A0A5N7J7V9</accession>
<dbReference type="PANTHER" id="PTHR43027:SF1">
    <property type="entry name" value="DOXORUBICIN RESISTANCE ABC TRANSPORTER PERMEASE PROTEIN DRRC-RELATED"/>
    <property type="match status" value="1"/>
</dbReference>
<feature type="transmembrane region" description="Helical" evidence="5">
    <location>
        <begin position="225"/>
        <end position="249"/>
    </location>
</feature>
<dbReference type="Pfam" id="PF01061">
    <property type="entry name" value="ABC2_membrane"/>
    <property type="match status" value="1"/>
</dbReference>
<feature type="transmembrane region" description="Helical" evidence="5">
    <location>
        <begin position="190"/>
        <end position="219"/>
    </location>
</feature>
<dbReference type="PANTHER" id="PTHR43027">
    <property type="entry name" value="DOXORUBICIN RESISTANCE ABC TRANSPORTER PERMEASE PROTEIN DRRC-RELATED"/>
    <property type="match status" value="1"/>
</dbReference>
<proteinExistence type="predicted"/>
<evidence type="ECO:0000256" key="5">
    <source>
        <dbReference type="SAM" id="Phobius"/>
    </source>
</evidence>
<dbReference type="InterPro" id="IPR052902">
    <property type="entry name" value="ABC-2_transporter"/>
</dbReference>
<evidence type="ECO:0000259" key="6">
    <source>
        <dbReference type="Pfam" id="PF01061"/>
    </source>
</evidence>
<dbReference type="RefSeq" id="WP_152753973.1">
    <property type="nucleotide sequence ID" value="NZ_SPSE01000054.1"/>
</dbReference>
<evidence type="ECO:0000256" key="3">
    <source>
        <dbReference type="ARBA" id="ARBA00022989"/>
    </source>
</evidence>
<gene>
    <name evidence="7" type="ORF">E4V82_22415</name>
</gene>
<evidence type="ECO:0000313" key="8">
    <source>
        <dbReference type="Proteomes" id="UP000342249"/>
    </source>
</evidence>
<keyword evidence="3 5" id="KW-1133">Transmembrane helix</keyword>
<reference evidence="7 8" key="1">
    <citation type="journal article" date="2019" name="Lett. Appl. Microbiol.">
        <title>A case of 'blown pack' spoilage of vacuum-packaged pork likely associated with Clostridium estertheticum in Canada.</title>
        <authorList>
            <person name="Zhang P."/>
            <person name="Ward P."/>
            <person name="McMullen L.M."/>
            <person name="Yang X."/>
        </authorList>
    </citation>
    <scope>NUCLEOTIDE SEQUENCE [LARGE SCALE GENOMIC DNA]</scope>
    <source>
        <strain evidence="7 8">MA19</strain>
    </source>
</reference>
<dbReference type="GO" id="GO:0016020">
    <property type="term" value="C:membrane"/>
    <property type="evidence" value="ECO:0007669"/>
    <property type="project" value="UniProtKB-SubCell"/>
</dbReference>
<sequence>MGILLVAKNEFLKSLKYKKKLILTVLIPVIAVIAALGINSLMKPSINLGVIDKGSGNEYSRFKEKAVSIKGLTIKKANEDSINTDMILAKYSAVIQFNKDESFQVICLDNKVKENIEQIIKSYFANGDLHGFEDTLSEMLSESMTVAQRGGGYILLTLIITCTLSACNLIKDQKEGTLKRVFVSPYKPIIYILGTFLYNLLNTIVQVIISVIIITILPIDIGISALQLLFIGLTIAIIATSLSCLIVNLCKTELQASLIASVVSVIMSLLGGSFLPLDKMPTLLKYVSNATITKWLVIFIEKIQQGVVNTDAFAPIGIILGLSMLMLVVACKLGERKFA</sequence>
<dbReference type="InterPro" id="IPR013525">
    <property type="entry name" value="ABC2_TM"/>
</dbReference>